<evidence type="ECO:0000313" key="2">
    <source>
        <dbReference type="EMBL" id="KAH6677849.1"/>
    </source>
</evidence>
<organism evidence="2 3">
    <name type="scientific">Plectosphaerella plurivora</name>
    <dbReference type="NCBI Taxonomy" id="936078"/>
    <lineage>
        <taxon>Eukaryota</taxon>
        <taxon>Fungi</taxon>
        <taxon>Dikarya</taxon>
        <taxon>Ascomycota</taxon>
        <taxon>Pezizomycotina</taxon>
        <taxon>Sordariomycetes</taxon>
        <taxon>Hypocreomycetidae</taxon>
        <taxon>Glomerellales</taxon>
        <taxon>Plectosphaerellaceae</taxon>
        <taxon>Plectosphaerella</taxon>
    </lineage>
</organism>
<dbReference type="AlphaFoldDB" id="A0A9P8V5S5"/>
<accession>A0A9P8V5S5</accession>
<evidence type="ECO:0000256" key="1">
    <source>
        <dbReference type="SAM" id="SignalP"/>
    </source>
</evidence>
<dbReference type="OrthoDB" id="4793326at2759"/>
<proteinExistence type="predicted"/>
<dbReference type="Proteomes" id="UP000770015">
    <property type="component" value="Unassembled WGS sequence"/>
</dbReference>
<keyword evidence="1" id="KW-0732">Signal</keyword>
<keyword evidence="3" id="KW-1185">Reference proteome</keyword>
<dbReference type="PANTHER" id="PTHR33339:SF1">
    <property type="entry name" value="LYSM DOMAIN-CONTAINING PROTEIN"/>
    <property type="match status" value="1"/>
</dbReference>
<comment type="caution">
    <text evidence="2">The sequence shown here is derived from an EMBL/GenBank/DDBJ whole genome shotgun (WGS) entry which is preliminary data.</text>
</comment>
<sequence length="634" mass="69815">MHRTLLLSLLTLHSTAAPVADPISATIPSQASLTASATVAFNGTTSSSSSLVAARPLSTTDLSFSNLRECTIPSTSDISFNGDDLHAFIDPNNGHVDELSPGLWNALSMDAWLKALITNCPALYLPGNYVDKTAYKFPVALGKVVIASSQTVKCADFQDCMWSPYGENFPGPDRPPTVLNHSDASITNLRKWYALSAIHEVHFYYAQMKFNFEQAKTWGDSTLGTLVNNLDPEPEEKEQGFGVDIWLDIAGAVLAFTPLSSAVSNFFTSLKSQAKIAQQREILLAGMQRWRPFASENLKGAAKAGFAAIRASQPNPAKPEDQYSKWATFSSDFGSQMSHMSTQLSSIWEMAMYGDPTAQGGFLDMVMGGAFSGKQTGSPKVSDDMRIKYQQYILEKAAMSIWASQKISIYTSQWDDKAGCEGALAVNVIPGQACFQDPAANATGWIYYAPFKAQTNFERNRWRSDGHKWYKGLDQNALVTTNYKLNMRDIYEGSAACFDANNYSIFYIAGFDATVGVRGITLPNLYTPGTPSYSNDAGTSDPSKAECHWSMPVLKSNSTTAAAGCQMFRDACETYQKPDRKPVPPCRGIRQKPNPDYRFIAYASQLFLKTYPVECNPSRSAYRGLWENKQWDDE</sequence>
<feature type="chain" id="PRO_5040481272" evidence="1">
    <location>
        <begin position="17"/>
        <end position="634"/>
    </location>
</feature>
<name>A0A9P8V5S5_9PEZI</name>
<dbReference type="PANTHER" id="PTHR33339">
    <property type="entry name" value="LYSM DOMAIN-CONTAINING PROTEIN"/>
    <property type="match status" value="1"/>
</dbReference>
<protein>
    <submittedName>
        <fullName evidence="2">Uncharacterized protein</fullName>
    </submittedName>
</protein>
<feature type="signal peptide" evidence="1">
    <location>
        <begin position="1"/>
        <end position="16"/>
    </location>
</feature>
<reference evidence="2" key="1">
    <citation type="journal article" date="2021" name="Nat. Commun.">
        <title>Genetic determinants of endophytism in the Arabidopsis root mycobiome.</title>
        <authorList>
            <person name="Mesny F."/>
            <person name="Miyauchi S."/>
            <person name="Thiergart T."/>
            <person name="Pickel B."/>
            <person name="Atanasova L."/>
            <person name="Karlsson M."/>
            <person name="Huettel B."/>
            <person name="Barry K.W."/>
            <person name="Haridas S."/>
            <person name="Chen C."/>
            <person name="Bauer D."/>
            <person name="Andreopoulos W."/>
            <person name="Pangilinan J."/>
            <person name="LaButti K."/>
            <person name="Riley R."/>
            <person name="Lipzen A."/>
            <person name="Clum A."/>
            <person name="Drula E."/>
            <person name="Henrissat B."/>
            <person name="Kohler A."/>
            <person name="Grigoriev I.V."/>
            <person name="Martin F.M."/>
            <person name="Hacquard S."/>
        </authorList>
    </citation>
    <scope>NUCLEOTIDE SEQUENCE</scope>
    <source>
        <strain evidence="2">MPI-SDFR-AT-0117</strain>
    </source>
</reference>
<dbReference type="EMBL" id="JAGSXJ010000022">
    <property type="protein sequence ID" value="KAH6677849.1"/>
    <property type="molecule type" value="Genomic_DNA"/>
</dbReference>
<gene>
    <name evidence="2" type="ORF">F5X68DRAFT_245588</name>
</gene>
<evidence type="ECO:0000313" key="3">
    <source>
        <dbReference type="Proteomes" id="UP000770015"/>
    </source>
</evidence>